<organism evidence="2 3">
    <name type="scientific">Serendipita indica (strain DSM 11827)</name>
    <name type="common">Root endophyte fungus</name>
    <name type="synonym">Piriformospora indica</name>
    <dbReference type="NCBI Taxonomy" id="1109443"/>
    <lineage>
        <taxon>Eukaryota</taxon>
        <taxon>Fungi</taxon>
        <taxon>Dikarya</taxon>
        <taxon>Basidiomycota</taxon>
        <taxon>Agaricomycotina</taxon>
        <taxon>Agaricomycetes</taxon>
        <taxon>Sebacinales</taxon>
        <taxon>Serendipitaceae</taxon>
        <taxon>Serendipita</taxon>
    </lineage>
</organism>
<name>G4TVD8_SERID</name>
<evidence type="ECO:0000256" key="1">
    <source>
        <dbReference type="SAM" id="MobiDB-lite"/>
    </source>
</evidence>
<dbReference type="AlphaFoldDB" id="G4TVD8"/>
<evidence type="ECO:0000313" key="3">
    <source>
        <dbReference type="Proteomes" id="UP000007148"/>
    </source>
</evidence>
<dbReference type="InParanoid" id="G4TVD8"/>
<dbReference type="Proteomes" id="UP000007148">
    <property type="component" value="Unassembled WGS sequence"/>
</dbReference>
<gene>
    <name evidence="2" type="ORF">PIIN_09265</name>
</gene>
<dbReference type="HOGENOM" id="CLU_943701_0_0_1"/>
<keyword evidence="3" id="KW-1185">Reference proteome</keyword>
<accession>G4TVD8</accession>
<reference evidence="2 3" key="1">
    <citation type="journal article" date="2011" name="PLoS Pathog.">
        <title>Endophytic Life Strategies Decoded by Genome and Transcriptome Analyses of the Mutualistic Root Symbiont Piriformospora indica.</title>
        <authorList>
            <person name="Zuccaro A."/>
            <person name="Lahrmann U."/>
            <person name="Guldener U."/>
            <person name="Langen G."/>
            <person name="Pfiffi S."/>
            <person name="Biedenkopf D."/>
            <person name="Wong P."/>
            <person name="Samans B."/>
            <person name="Grimm C."/>
            <person name="Basiewicz M."/>
            <person name="Murat C."/>
            <person name="Martin F."/>
            <person name="Kogel K.H."/>
        </authorList>
    </citation>
    <scope>NUCLEOTIDE SEQUENCE [LARGE SCALE GENOMIC DNA]</scope>
    <source>
        <strain evidence="2 3">DSM 11827</strain>
    </source>
</reference>
<evidence type="ECO:0000313" key="2">
    <source>
        <dbReference type="EMBL" id="CCA75281.1"/>
    </source>
</evidence>
<feature type="compositionally biased region" description="Basic and acidic residues" evidence="1">
    <location>
        <begin position="94"/>
        <end position="109"/>
    </location>
</feature>
<feature type="compositionally biased region" description="Polar residues" evidence="1">
    <location>
        <begin position="47"/>
        <end position="57"/>
    </location>
</feature>
<proteinExistence type="predicted"/>
<dbReference type="EMBL" id="CAFZ01000424">
    <property type="protein sequence ID" value="CCA75281.1"/>
    <property type="molecule type" value="Genomic_DNA"/>
</dbReference>
<feature type="compositionally biased region" description="Basic and acidic residues" evidence="1">
    <location>
        <begin position="16"/>
        <end position="45"/>
    </location>
</feature>
<sequence>MSFDDCIPVRAGPESKAPEDANEEKQADWINGYERRNTSHDKLTLMERQQTPYSAEYTSRALEETKSTASKRMNLVLDSADSPPQSEGSSDPAQTEKEEDDRSVSTDEGARLDIESEHSAALQAKLTIVDSPLTLESEDIIRIMQVLSPDDQDLVRDILAAPWFQSQQKEQVLDKYKERLRNMPSSETSISLFALFIILGKKNRCKICEALGEPWQGDSSLPRTFGHIRRHFNWHPDGRFSNETTKREFGRIRKLNAQGLKCDVWCRTPLHSAEQDAPYETPYEIYDEGPIIQLR</sequence>
<comment type="caution">
    <text evidence="2">The sequence shown here is derived from an EMBL/GenBank/DDBJ whole genome shotgun (WGS) entry which is preliminary data.</text>
</comment>
<feature type="region of interest" description="Disordered" evidence="1">
    <location>
        <begin position="1"/>
        <end position="109"/>
    </location>
</feature>
<protein>
    <submittedName>
        <fullName evidence="2">Uncharacterized protein</fullName>
    </submittedName>
</protein>
<feature type="compositionally biased region" description="Polar residues" evidence="1">
    <location>
        <begin position="82"/>
        <end position="93"/>
    </location>
</feature>